<evidence type="ECO:0000256" key="1">
    <source>
        <dbReference type="ARBA" id="ARBA00006865"/>
    </source>
</evidence>
<feature type="domain" description="F5/8 type C" evidence="3">
    <location>
        <begin position="344"/>
        <end position="480"/>
    </location>
</feature>
<dbReference type="EMBL" id="JAGUCO010000004">
    <property type="protein sequence ID" value="MBS2098347.1"/>
    <property type="molecule type" value="Genomic_DNA"/>
</dbReference>
<reference evidence="5 6" key="1">
    <citation type="journal article" date="2015" name="Int. J. Syst. Evol. Microbiol.">
        <title>Carboxylicivirga linearis sp. nov., isolated from a sea cucumber culture pond.</title>
        <authorList>
            <person name="Wang F.Q."/>
            <person name="Zhou Y.X."/>
            <person name="Lin X.Z."/>
            <person name="Chen G.J."/>
            <person name="Du Z.J."/>
        </authorList>
    </citation>
    <scope>NUCLEOTIDE SEQUENCE [LARGE SCALE GENOMIC DNA]</scope>
    <source>
        <strain evidence="5 6">FB218</strain>
    </source>
</reference>
<dbReference type="SUPFAM" id="SSF49785">
    <property type="entry name" value="Galactose-binding domain-like"/>
    <property type="match status" value="1"/>
</dbReference>
<dbReference type="InterPro" id="IPR026444">
    <property type="entry name" value="Secre_tail"/>
</dbReference>
<dbReference type="InterPro" id="IPR000757">
    <property type="entry name" value="Beta-glucanase-like"/>
</dbReference>
<proteinExistence type="inferred from homology"/>
<dbReference type="CDD" id="cd08023">
    <property type="entry name" value="GH16_laminarinase_like"/>
    <property type="match status" value="1"/>
</dbReference>
<dbReference type="Pfam" id="PF19408">
    <property type="entry name" value="PKD_6"/>
    <property type="match status" value="1"/>
</dbReference>
<feature type="domain" description="GH16" evidence="4">
    <location>
        <begin position="19"/>
        <end position="270"/>
    </location>
</feature>
<dbReference type="Gene3D" id="2.60.120.260">
    <property type="entry name" value="Galactose-binding domain-like"/>
    <property type="match status" value="1"/>
</dbReference>
<evidence type="ECO:0000313" key="6">
    <source>
        <dbReference type="Proteomes" id="UP000708576"/>
    </source>
</evidence>
<dbReference type="PROSITE" id="PS51762">
    <property type="entry name" value="GH16_2"/>
    <property type="match status" value="1"/>
</dbReference>
<comment type="caution">
    <text evidence="5">The sequence shown here is derived from an EMBL/GenBank/DDBJ whole genome shotgun (WGS) entry which is preliminary data.</text>
</comment>
<protein>
    <submittedName>
        <fullName evidence="5">Family 16 glycosylhydrolase</fullName>
    </submittedName>
</protein>
<dbReference type="InterPro" id="IPR008979">
    <property type="entry name" value="Galactose-bd-like_sf"/>
</dbReference>
<keyword evidence="2" id="KW-0732">Signal</keyword>
<dbReference type="RefSeq" id="WP_212215590.1">
    <property type="nucleotide sequence ID" value="NZ_JAGUCO010000004.1"/>
</dbReference>
<evidence type="ECO:0000259" key="3">
    <source>
        <dbReference type="PROSITE" id="PS50022"/>
    </source>
</evidence>
<accession>A0ABS5JTY8</accession>
<dbReference type="Pfam" id="PF18962">
    <property type="entry name" value="Por_Secre_tail"/>
    <property type="match status" value="1"/>
</dbReference>
<comment type="similarity">
    <text evidence="1">Belongs to the glycosyl hydrolase 16 family.</text>
</comment>
<keyword evidence="6" id="KW-1185">Reference proteome</keyword>
<dbReference type="Pfam" id="PF00722">
    <property type="entry name" value="Glyco_hydro_16"/>
    <property type="match status" value="1"/>
</dbReference>
<evidence type="ECO:0000313" key="5">
    <source>
        <dbReference type="EMBL" id="MBS2098347.1"/>
    </source>
</evidence>
<dbReference type="SUPFAM" id="SSF49899">
    <property type="entry name" value="Concanavalin A-like lectins/glucanases"/>
    <property type="match status" value="1"/>
</dbReference>
<dbReference type="PANTHER" id="PTHR10963">
    <property type="entry name" value="GLYCOSYL HYDROLASE-RELATED"/>
    <property type="match status" value="1"/>
</dbReference>
<evidence type="ECO:0000256" key="2">
    <source>
        <dbReference type="SAM" id="SignalP"/>
    </source>
</evidence>
<dbReference type="InterPro" id="IPR050546">
    <property type="entry name" value="Glycosyl_Hydrlase_16"/>
</dbReference>
<dbReference type="PROSITE" id="PS50022">
    <property type="entry name" value="FA58C_3"/>
    <property type="match status" value="1"/>
</dbReference>
<dbReference type="InterPro" id="IPR013320">
    <property type="entry name" value="ConA-like_dom_sf"/>
</dbReference>
<dbReference type="PANTHER" id="PTHR10963:SF55">
    <property type="entry name" value="GLYCOSIDE HYDROLASE FAMILY 16 PROTEIN"/>
    <property type="match status" value="1"/>
</dbReference>
<feature type="chain" id="PRO_5045953761" evidence="2">
    <location>
        <begin position="28"/>
        <end position="567"/>
    </location>
</feature>
<feature type="signal peptide" evidence="2">
    <location>
        <begin position="1"/>
        <end position="27"/>
    </location>
</feature>
<evidence type="ECO:0000259" key="4">
    <source>
        <dbReference type="PROSITE" id="PS51762"/>
    </source>
</evidence>
<dbReference type="Proteomes" id="UP000708576">
    <property type="component" value="Unassembled WGS sequence"/>
</dbReference>
<gene>
    <name evidence="5" type="ORF">KEM10_08650</name>
</gene>
<dbReference type="InterPro" id="IPR000421">
    <property type="entry name" value="FA58C"/>
</dbReference>
<dbReference type="InterPro" id="IPR045829">
    <property type="entry name" value="PKD_6"/>
</dbReference>
<dbReference type="Gene3D" id="2.60.120.200">
    <property type="match status" value="1"/>
</dbReference>
<organism evidence="5 6">
    <name type="scientific">Carboxylicivirga linearis</name>
    <dbReference type="NCBI Taxonomy" id="1628157"/>
    <lineage>
        <taxon>Bacteria</taxon>
        <taxon>Pseudomonadati</taxon>
        <taxon>Bacteroidota</taxon>
        <taxon>Bacteroidia</taxon>
        <taxon>Marinilabiliales</taxon>
        <taxon>Marinilabiliaceae</taxon>
        <taxon>Carboxylicivirga</taxon>
    </lineage>
</organism>
<sequence length="567" mass="63389">MSILRNKLVLFICVSVLALSFTTQSSAQQCETLIWSDEFEGPTLNADNWTYEIGNGQDGWGTGQLDYATNRIENVRIEDGKLILELRKENYAGYQYTSGRLVSYQKQAFQYGRIEARIKGVDTQGLGFAFWMLGEDYETVWWPKCGEIDIMENTGGDPSFNIGTAHFQESWGHHYDQGSYTLPSGKFADNFHTFALEWTPEHLKWYIDDVNYHTFDISEPINGYRPFNRPFFIILSVGVGGSYSGNPDESTILPMQATIDYVRVYQGAFSAAVEGESKVLEGDTNITYSIDTPGATSYQWTVPEEATITSGQGTHTINVDWGTLGGDVQVVTTGSCGDYTYSLPVEVETQHSSNNLALNKPVFASSQENASYAAAYCVDGDESTRWASSWNEPESIYVDLQDTYDINQVILKWQYARASAYEIQVSDDASNWNTIYTETSGDGETDDISLNGNGRYVRVLCNQRNTEWGFSLFELEVYGNLPTAIKTIKEETILLYPNPAKNSVTIEDLNHVLNEINVFNSTGQAVQKVEIHSPVQIIPLNDLPAGMYFVECSGPKKSIIKSLLITD</sequence>
<name>A0ABS5JTY8_9BACT</name>
<dbReference type="Pfam" id="PF22633">
    <property type="entry name" value="F5_F8_type_C_2"/>
    <property type="match status" value="1"/>
</dbReference>
<dbReference type="NCBIfam" id="TIGR04183">
    <property type="entry name" value="Por_Secre_tail"/>
    <property type="match status" value="1"/>
</dbReference>